<evidence type="ECO:0000256" key="4">
    <source>
        <dbReference type="ARBA" id="ARBA00023163"/>
    </source>
</evidence>
<dbReference type="Pfam" id="PF08281">
    <property type="entry name" value="Sigma70_r4_2"/>
    <property type="match status" value="1"/>
</dbReference>
<dbReference type="InterPro" id="IPR013325">
    <property type="entry name" value="RNA_pol_sigma_r2"/>
</dbReference>
<dbReference type="Gene3D" id="1.10.10.10">
    <property type="entry name" value="Winged helix-like DNA-binding domain superfamily/Winged helix DNA-binding domain"/>
    <property type="match status" value="1"/>
</dbReference>
<dbReference type="CDD" id="cd06171">
    <property type="entry name" value="Sigma70_r4"/>
    <property type="match status" value="1"/>
</dbReference>
<proteinExistence type="inferred from homology"/>
<dbReference type="NCBIfam" id="TIGR02937">
    <property type="entry name" value="sigma70-ECF"/>
    <property type="match status" value="1"/>
</dbReference>
<dbReference type="PANTHER" id="PTHR43133:SF46">
    <property type="entry name" value="RNA POLYMERASE SIGMA-70 FACTOR ECF SUBFAMILY"/>
    <property type="match status" value="1"/>
</dbReference>
<keyword evidence="3" id="KW-0731">Sigma factor</keyword>
<evidence type="ECO:0000256" key="3">
    <source>
        <dbReference type="ARBA" id="ARBA00023082"/>
    </source>
</evidence>
<dbReference type="InterPro" id="IPR013324">
    <property type="entry name" value="RNA_pol_sigma_r3/r4-like"/>
</dbReference>
<dbReference type="InterPro" id="IPR014284">
    <property type="entry name" value="RNA_pol_sigma-70_dom"/>
</dbReference>
<dbReference type="SUPFAM" id="SSF88659">
    <property type="entry name" value="Sigma3 and sigma4 domains of RNA polymerase sigma factors"/>
    <property type="match status" value="1"/>
</dbReference>
<gene>
    <name evidence="7" type="ORF">A8C56_18650</name>
</gene>
<evidence type="ECO:0000259" key="6">
    <source>
        <dbReference type="Pfam" id="PF08281"/>
    </source>
</evidence>
<keyword evidence="4" id="KW-0804">Transcription</keyword>
<dbReference type="AlphaFoldDB" id="A0A1A9I5V3"/>
<evidence type="ECO:0000256" key="2">
    <source>
        <dbReference type="ARBA" id="ARBA00023015"/>
    </source>
</evidence>
<evidence type="ECO:0000256" key="1">
    <source>
        <dbReference type="ARBA" id="ARBA00010641"/>
    </source>
</evidence>
<dbReference type="InterPro" id="IPR036388">
    <property type="entry name" value="WH-like_DNA-bd_sf"/>
</dbReference>
<keyword evidence="2" id="KW-0805">Transcription regulation</keyword>
<reference evidence="7 8" key="1">
    <citation type="submission" date="2016-05" db="EMBL/GenBank/DDBJ databases">
        <title>Niabella ginsenosidivorans BS26 whole genome sequencing.</title>
        <authorList>
            <person name="Im W.T."/>
            <person name="Siddiqi M.Z."/>
        </authorList>
    </citation>
    <scope>NUCLEOTIDE SEQUENCE [LARGE SCALE GENOMIC DNA]</scope>
    <source>
        <strain evidence="7 8">BS26</strain>
    </source>
</reference>
<dbReference type="PANTHER" id="PTHR43133">
    <property type="entry name" value="RNA POLYMERASE ECF-TYPE SIGMA FACTO"/>
    <property type="match status" value="1"/>
</dbReference>
<dbReference type="EMBL" id="CP015772">
    <property type="protein sequence ID" value="ANH82725.1"/>
    <property type="molecule type" value="Genomic_DNA"/>
</dbReference>
<dbReference type="GO" id="GO:0003677">
    <property type="term" value="F:DNA binding"/>
    <property type="evidence" value="ECO:0007669"/>
    <property type="project" value="InterPro"/>
</dbReference>
<name>A0A1A9I5V3_9BACT</name>
<evidence type="ECO:0000259" key="5">
    <source>
        <dbReference type="Pfam" id="PF04542"/>
    </source>
</evidence>
<protein>
    <recommendedName>
        <fullName evidence="9">RNA polymerase sigma-70 factor</fullName>
    </recommendedName>
</protein>
<evidence type="ECO:0000313" key="8">
    <source>
        <dbReference type="Proteomes" id="UP000077667"/>
    </source>
</evidence>
<comment type="similarity">
    <text evidence="1">Belongs to the sigma-70 factor family. ECF subfamily.</text>
</comment>
<feature type="domain" description="RNA polymerase sigma factor 70 region 4 type 2" evidence="6">
    <location>
        <begin position="111"/>
        <end position="163"/>
    </location>
</feature>
<accession>A0A1A9I5V3</accession>
<dbReference type="Gene3D" id="1.10.1740.10">
    <property type="match status" value="1"/>
</dbReference>
<dbReference type="GO" id="GO:0006352">
    <property type="term" value="P:DNA-templated transcription initiation"/>
    <property type="evidence" value="ECO:0007669"/>
    <property type="project" value="InterPro"/>
</dbReference>
<dbReference type="InterPro" id="IPR007627">
    <property type="entry name" value="RNA_pol_sigma70_r2"/>
</dbReference>
<dbReference type="STRING" id="1176587.A8C56_18650"/>
<feature type="domain" description="RNA polymerase sigma-70 region 2" evidence="5">
    <location>
        <begin position="13"/>
        <end position="76"/>
    </location>
</feature>
<organism evidence="7 8">
    <name type="scientific">Niabella ginsenosidivorans</name>
    <dbReference type="NCBI Taxonomy" id="1176587"/>
    <lineage>
        <taxon>Bacteria</taxon>
        <taxon>Pseudomonadati</taxon>
        <taxon>Bacteroidota</taxon>
        <taxon>Chitinophagia</taxon>
        <taxon>Chitinophagales</taxon>
        <taxon>Chitinophagaceae</taxon>
        <taxon>Niabella</taxon>
    </lineage>
</organism>
<dbReference type="Proteomes" id="UP000077667">
    <property type="component" value="Chromosome"/>
</dbReference>
<evidence type="ECO:0008006" key="9">
    <source>
        <dbReference type="Google" id="ProtNLM"/>
    </source>
</evidence>
<dbReference type="GO" id="GO:0016987">
    <property type="term" value="F:sigma factor activity"/>
    <property type="evidence" value="ECO:0007669"/>
    <property type="project" value="UniProtKB-KW"/>
</dbReference>
<evidence type="ECO:0000313" key="7">
    <source>
        <dbReference type="EMBL" id="ANH82725.1"/>
    </source>
</evidence>
<dbReference type="RefSeq" id="WP_067759419.1">
    <property type="nucleotide sequence ID" value="NZ_CP015772.1"/>
</dbReference>
<dbReference type="OrthoDB" id="663247at2"/>
<dbReference type="Pfam" id="PF04542">
    <property type="entry name" value="Sigma70_r2"/>
    <property type="match status" value="1"/>
</dbReference>
<dbReference type="SUPFAM" id="SSF88946">
    <property type="entry name" value="Sigma2 domain of RNA polymerase sigma factors"/>
    <property type="match status" value="1"/>
</dbReference>
<dbReference type="KEGG" id="nia:A8C56_18650"/>
<sequence length="179" mass="21193">MHNPEAIFNTVYYEYHAEVYDFVQKKVGCSYLAEEVVQLTFIKFWNNRKKIPEHIELRTQVFQIAKTVLIDQLRKKYSKKNSVYRAPQADRAYEPVNHDVANKVNFNDTRARIEKLLNTLPPVRKKVFELSRFDELSHKEISNLLNISIKTVESHITHALKHIKLYWYMVLLLALSVCL</sequence>
<dbReference type="InterPro" id="IPR013249">
    <property type="entry name" value="RNA_pol_sigma70_r4_t2"/>
</dbReference>
<dbReference type="InterPro" id="IPR039425">
    <property type="entry name" value="RNA_pol_sigma-70-like"/>
</dbReference>
<keyword evidence="8" id="KW-1185">Reference proteome</keyword>